<accession>A0A1Y5T2D2</accession>
<dbReference type="PANTHER" id="PTHR43717">
    <property type="entry name" value="ANAEROBIC NITRIC OXIDE REDUCTASE FLAVORUBREDOXIN"/>
    <property type="match status" value="1"/>
</dbReference>
<dbReference type="Pfam" id="PF19583">
    <property type="entry name" value="ODP"/>
    <property type="match status" value="1"/>
</dbReference>
<name>A0A1Y5T2D2_9RHOB</name>
<dbReference type="SUPFAM" id="SSF56281">
    <property type="entry name" value="Metallo-hydrolase/oxidoreductase"/>
    <property type="match status" value="1"/>
</dbReference>
<keyword evidence="2" id="KW-0560">Oxidoreductase</keyword>
<reference evidence="2 3" key="1">
    <citation type="submission" date="2017-03" db="EMBL/GenBank/DDBJ databases">
        <authorList>
            <person name="Afonso C.L."/>
            <person name="Miller P.J."/>
            <person name="Scott M.A."/>
            <person name="Spackman E."/>
            <person name="Goraichik I."/>
            <person name="Dimitrov K.M."/>
            <person name="Suarez D.L."/>
            <person name="Swayne D.E."/>
        </authorList>
    </citation>
    <scope>NUCLEOTIDE SEQUENCE [LARGE SCALE GENOMIC DNA]</scope>
    <source>
        <strain evidence="2 3">CECT 7023</strain>
    </source>
</reference>
<gene>
    <name evidence="2" type="primary">dfa3</name>
    <name evidence="2" type="ORF">ROA7023_02310</name>
</gene>
<dbReference type="EC" id="1.-.-.-" evidence="2"/>
<evidence type="ECO:0000313" key="3">
    <source>
        <dbReference type="Proteomes" id="UP000193900"/>
    </source>
</evidence>
<evidence type="ECO:0000313" key="2">
    <source>
        <dbReference type="EMBL" id="SLN52232.1"/>
    </source>
</evidence>
<dbReference type="InterPro" id="IPR036866">
    <property type="entry name" value="RibonucZ/Hydroxyglut_hydro"/>
</dbReference>
<dbReference type="PANTHER" id="PTHR43717:SF1">
    <property type="entry name" value="ANAEROBIC NITRIC OXIDE REDUCTASE FLAVORUBREDOXIN"/>
    <property type="match status" value="1"/>
</dbReference>
<protein>
    <submittedName>
        <fullName evidence="2">Putative diflavin flavoprotein A 3</fullName>
        <ecNumber evidence="2">1.-.-.-</ecNumber>
    </submittedName>
</protein>
<organism evidence="2 3">
    <name type="scientific">Roseisalinus antarcticus</name>
    <dbReference type="NCBI Taxonomy" id="254357"/>
    <lineage>
        <taxon>Bacteria</taxon>
        <taxon>Pseudomonadati</taxon>
        <taxon>Pseudomonadota</taxon>
        <taxon>Alphaproteobacteria</taxon>
        <taxon>Rhodobacterales</taxon>
        <taxon>Roseobacteraceae</taxon>
        <taxon>Roseisalinus</taxon>
    </lineage>
</organism>
<proteinExistence type="predicted"/>
<dbReference type="OrthoDB" id="9812260at2"/>
<dbReference type="InterPro" id="IPR001279">
    <property type="entry name" value="Metallo-B-lactamas"/>
</dbReference>
<feature type="domain" description="Metallo-beta-lactamase" evidence="1">
    <location>
        <begin position="27"/>
        <end position="221"/>
    </location>
</feature>
<dbReference type="AlphaFoldDB" id="A0A1Y5T2D2"/>
<dbReference type="GO" id="GO:0016491">
    <property type="term" value="F:oxidoreductase activity"/>
    <property type="evidence" value="ECO:0007669"/>
    <property type="project" value="UniProtKB-KW"/>
</dbReference>
<keyword evidence="3" id="KW-1185">Reference proteome</keyword>
<dbReference type="InterPro" id="IPR045761">
    <property type="entry name" value="ODP_dom"/>
</dbReference>
<dbReference type="Proteomes" id="UP000193900">
    <property type="component" value="Unassembled WGS sequence"/>
</dbReference>
<sequence>MPNAYQISDEAFVIPESLPVPGVGKLPVNAMVLRGKEPMILDTLAIVHRDTFLDEVFRIVEPEDVRWLFLSHEDRDHSGAIMQVMEKCPKAKLVTNFLGLGKLHEEFDFDPHRIHILNDGDKLDMGDRTVHAIRPPLFDSSATTGIWDPKSEIYYGADCFGVVTDDIPQYTDEMSQSEFEDGYYFMNRANHIWFEHVRPEALAAGAEKIKALDARMIVSGHGPVERRNVPAMCNMIKRISDMPAIELPGQDLYEEMLRPAAE</sequence>
<dbReference type="Gene3D" id="3.60.15.10">
    <property type="entry name" value="Ribonuclease Z/Hydroxyacylglutathione hydrolase-like"/>
    <property type="match status" value="1"/>
</dbReference>
<evidence type="ECO:0000259" key="1">
    <source>
        <dbReference type="SMART" id="SM00849"/>
    </source>
</evidence>
<dbReference type="EMBL" id="FWFZ01000010">
    <property type="protein sequence ID" value="SLN52232.1"/>
    <property type="molecule type" value="Genomic_DNA"/>
</dbReference>
<dbReference type="RefSeq" id="WP_085879165.1">
    <property type="nucleotide sequence ID" value="NZ_FWFZ01000010.1"/>
</dbReference>
<dbReference type="SMART" id="SM00849">
    <property type="entry name" value="Lactamase_B"/>
    <property type="match status" value="1"/>
</dbReference>